<evidence type="ECO:0000256" key="2">
    <source>
        <dbReference type="ARBA" id="ARBA00022801"/>
    </source>
</evidence>
<dbReference type="SUPFAM" id="SSF54637">
    <property type="entry name" value="Thioesterase/thiol ester dehydrase-isomerase"/>
    <property type="match status" value="1"/>
</dbReference>
<dbReference type="AlphaFoldDB" id="K4KQI8"/>
<dbReference type="Proteomes" id="UP000000466">
    <property type="component" value="Chromosome"/>
</dbReference>
<dbReference type="PANTHER" id="PTHR31793:SF27">
    <property type="entry name" value="NOVEL THIOESTERASE SUPERFAMILY DOMAIN AND SAPOSIN A-TYPE DOMAIN CONTAINING PROTEIN (0610012H03RIK)"/>
    <property type="match status" value="1"/>
</dbReference>
<dbReference type="EMBL" id="CP003746">
    <property type="protein sequence ID" value="AFV00384.1"/>
    <property type="molecule type" value="Genomic_DNA"/>
</dbReference>
<proteinExistence type="inferred from homology"/>
<evidence type="ECO:0000313" key="4">
    <source>
        <dbReference type="Proteomes" id="UP000000466"/>
    </source>
</evidence>
<dbReference type="Gene3D" id="3.10.129.10">
    <property type="entry name" value="Hotdog Thioesterase"/>
    <property type="match status" value="1"/>
</dbReference>
<keyword evidence="2" id="KW-0378">Hydrolase</keyword>
<dbReference type="KEGG" id="saga:M5M_16255"/>
<keyword evidence="4" id="KW-1185">Reference proteome</keyword>
<dbReference type="CDD" id="cd00586">
    <property type="entry name" value="4HBT"/>
    <property type="match status" value="1"/>
</dbReference>
<gene>
    <name evidence="3" type="ordered locus">M5M_16255</name>
</gene>
<dbReference type="eggNOG" id="COG0824">
    <property type="taxonomic scope" value="Bacteria"/>
</dbReference>
<evidence type="ECO:0000313" key="3">
    <source>
        <dbReference type="EMBL" id="AFV00384.1"/>
    </source>
</evidence>
<reference evidence="3 4" key="1">
    <citation type="journal article" date="2013" name="Genome Announc.">
        <title>Complete genome sequence of Simiduia agarivorans SA1(T), a marine bacterium able to degrade a variety of polysaccharides.</title>
        <authorList>
            <person name="Lin S.Y."/>
            <person name="Shieh W.Y."/>
            <person name="Chen J.S."/>
            <person name="Tang S.L."/>
        </authorList>
    </citation>
    <scope>NUCLEOTIDE SEQUENCE [LARGE SCALE GENOMIC DNA]</scope>
    <source>
        <strain evidence="4">DSM 21679 / JCM 13881 / BCRC 17597 / SA1</strain>
    </source>
</reference>
<name>K4KQI8_SIMAS</name>
<dbReference type="InterPro" id="IPR029069">
    <property type="entry name" value="HotDog_dom_sf"/>
</dbReference>
<dbReference type="Pfam" id="PF13279">
    <property type="entry name" value="4HBT_2"/>
    <property type="match status" value="1"/>
</dbReference>
<dbReference type="GO" id="GO:0047617">
    <property type="term" value="F:fatty acyl-CoA hydrolase activity"/>
    <property type="evidence" value="ECO:0007669"/>
    <property type="project" value="TreeGrafter"/>
</dbReference>
<dbReference type="HOGENOM" id="CLU_101141_0_1_6"/>
<comment type="similarity">
    <text evidence="1">Belongs to the 4-hydroxybenzoyl-CoA thioesterase family.</text>
</comment>
<dbReference type="STRING" id="1117647.M5M_16255"/>
<dbReference type="InterPro" id="IPR050563">
    <property type="entry name" value="4-hydroxybenzoyl-CoA_TE"/>
</dbReference>
<evidence type="ECO:0000256" key="1">
    <source>
        <dbReference type="ARBA" id="ARBA00005953"/>
    </source>
</evidence>
<dbReference type="PANTHER" id="PTHR31793">
    <property type="entry name" value="4-HYDROXYBENZOYL-COA THIOESTERASE FAMILY MEMBER"/>
    <property type="match status" value="1"/>
</dbReference>
<sequence length="156" mass="17785">MRWRFTNRFIDTLMHQTFSRKHFPRFQAIDTRWADNDIYGHVNNVTYYAYFDTAVNRFLIDAGLDIHAGDTIAFVVDSHCSYYQPVCFPDLLELGLSVIKLGNSSVTYQLGVFRQGEDSLCALGEFVHVFVDRQDQRPRAIPDGLRVALSGLVSGS</sequence>
<organism evidence="3 4">
    <name type="scientific">Simiduia agarivorans (strain DSM 21679 / JCM 13881 / BCRC 17597 / SA1)</name>
    <dbReference type="NCBI Taxonomy" id="1117647"/>
    <lineage>
        <taxon>Bacteria</taxon>
        <taxon>Pseudomonadati</taxon>
        <taxon>Pseudomonadota</taxon>
        <taxon>Gammaproteobacteria</taxon>
        <taxon>Cellvibrionales</taxon>
        <taxon>Cellvibrionaceae</taxon>
        <taxon>Simiduia</taxon>
    </lineage>
</organism>
<protein>
    <submittedName>
        <fullName evidence="3">Thioesterase superfamily protein</fullName>
    </submittedName>
</protein>
<accession>K4KQI8</accession>